<evidence type="ECO:0000256" key="3">
    <source>
        <dbReference type="ARBA" id="ARBA00023242"/>
    </source>
</evidence>
<dbReference type="OMA" id="EWKMLYA"/>
<name>A0A168RS84_ABSGL</name>
<keyword evidence="3 4" id="KW-0539">Nucleus</keyword>
<dbReference type="AlphaFoldDB" id="A0A168RS84"/>
<dbReference type="InterPro" id="IPR002108">
    <property type="entry name" value="ADF-H"/>
</dbReference>
<dbReference type="InterPro" id="IPR029006">
    <property type="entry name" value="ADF-H/Gelsolin-like_dom_sf"/>
</dbReference>
<dbReference type="InParanoid" id="A0A168RS84"/>
<keyword evidence="7" id="KW-1185">Reference proteome</keyword>
<dbReference type="PROSITE" id="PS51263">
    <property type="entry name" value="ADF_H"/>
    <property type="match status" value="1"/>
</dbReference>
<evidence type="ECO:0000256" key="4">
    <source>
        <dbReference type="PIRNR" id="PIRNR001788"/>
    </source>
</evidence>
<feature type="domain" description="ADF-H" evidence="5">
    <location>
        <begin position="8"/>
        <end position="144"/>
    </location>
</feature>
<evidence type="ECO:0000313" key="7">
    <source>
        <dbReference type="Proteomes" id="UP000078561"/>
    </source>
</evidence>
<accession>A0A168RS84</accession>
<dbReference type="GO" id="GO:0005634">
    <property type="term" value="C:nucleus"/>
    <property type="evidence" value="ECO:0007669"/>
    <property type="project" value="UniProtKB-SubCell"/>
</dbReference>
<dbReference type="InterPro" id="IPR011171">
    <property type="entry name" value="GMF"/>
</dbReference>
<organism evidence="6">
    <name type="scientific">Absidia glauca</name>
    <name type="common">Pin mould</name>
    <dbReference type="NCBI Taxonomy" id="4829"/>
    <lineage>
        <taxon>Eukaryota</taxon>
        <taxon>Fungi</taxon>
        <taxon>Fungi incertae sedis</taxon>
        <taxon>Mucoromycota</taxon>
        <taxon>Mucoromycotina</taxon>
        <taxon>Mucoromycetes</taxon>
        <taxon>Mucorales</taxon>
        <taxon>Cunninghamellaceae</taxon>
        <taxon>Absidia</taxon>
    </lineage>
</organism>
<evidence type="ECO:0000313" key="6">
    <source>
        <dbReference type="EMBL" id="SAM07319.1"/>
    </source>
</evidence>
<dbReference type="GO" id="GO:0003779">
    <property type="term" value="F:actin binding"/>
    <property type="evidence" value="ECO:0007669"/>
    <property type="project" value="InterPro"/>
</dbReference>
<protein>
    <recommendedName>
        <fullName evidence="5">ADF-H domain-containing protein</fullName>
    </recommendedName>
</protein>
<dbReference type="GO" id="GO:0030864">
    <property type="term" value="C:cortical actin cytoskeleton"/>
    <property type="evidence" value="ECO:0007669"/>
    <property type="project" value="TreeGrafter"/>
</dbReference>
<dbReference type="PIRSF" id="PIRSF001788">
    <property type="entry name" value="GMF-beta"/>
    <property type="match status" value="1"/>
</dbReference>
<dbReference type="PANTHER" id="PTHR11249:SF2">
    <property type="entry name" value="GLIA MATURATION FACTOR"/>
    <property type="match status" value="1"/>
</dbReference>
<dbReference type="Proteomes" id="UP000078561">
    <property type="component" value="Unassembled WGS sequence"/>
</dbReference>
<dbReference type="Pfam" id="PF00241">
    <property type="entry name" value="Cofilin_ADF"/>
    <property type="match status" value="1"/>
</dbReference>
<dbReference type="OrthoDB" id="3919494at2759"/>
<dbReference type="EMBL" id="LT554740">
    <property type="protein sequence ID" value="SAM07319.1"/>
    <property type="molecule type" value="Genomic_DNA"/>
</dbReference>
<comment type="similarity">
    <text evidence="1 4">Belongs to the actin-binding proteins ADF family. GMF subfamily.</text>
</comment>
<evidence type="ECO:0000256" key="1">
    <source>
        <dbReference type="ARBA" id="ARBA00010055"/>
    </source>
</evidence>
<dbReference type="CDD" id="cd11283">
    <property type="entry name" value="ADF_GMF-beta_like"/>
    <property type="match status" value="1"/>
</dbReference>
<dbReference type="SMART" id="SM00102">
    <property type="entry name" value="ADF"/>
    <property type="match status" value="1"/>
</dbReference>
<keyword evidence="2 4" id="KW-0963">Cytoplasm</keyword>
<dbReference type="GO" id="GO:0034316">
    <property type="term" value="P:negative regulation of Arp2/3 complex-mediated actin nucleation"/>
    <property type="evidence" value="ECO:0007669"/>
    <property type="project" value="TreeGrafter"/>
</dbReference>
<proteinExistence type="inferred from homology"/>
<dbReference type="SUPFAM" id="SSF55753">
    <property type="entry name" value="Actin depolymerizing proteins"/>
    <property type="match status" value="1"/>
</dbReference>
<sequence>MAGNLKGATSTCDIEPSLIEKIKEFRFQKFSTNNAAFVLKINKNSLKIEEDEVYDNISLEDLVEELPENTPRYIILSYELKHDDGRVNFPLLFIYWSPSTAKAELHMLYTSAKGDLQQKIDVMRDFEIREPESLSDEYLISQLR</sequence>
<dbReference type="GO" id="GO:0071846">
    <property type="term" value="P:actin filament debranching"/>
    <property type="evidence" value="ECO:0007669"/>
    <property type="project" value="InterPro"/>
</dbReference>
<dbReference type="STRING" id="4829.A0A168RS84"/>
<dbReference type="FunFam" id="3.40.20.10:FF:000026">
    <property type="entry name" value="Glia maturation factor"/>
    <property type="match status" value="1"/>
</dbReference>
<evidence type="ECO:0000259" key="5">
    <source>
        <dbReference type="PROSITE" id="PS51263"/>
    </source>
</evidence>
<comment type="subcellular location">
    <subcellularLocation>
        <location evidence="4">Cytoplasm</location>
    </subcellularLocation>
    <subcellularLocation>
        <location evidence="4">Nucleus</location>
    </subcellularLocation>
</comment>
<gene>
    <name evidence="6" type="primary">ABSGL_12960.1 scaffold 13554</name>
</gene>
<dbReference type="GO" id="GO:0071933">
    <property type="term" value="F:Arp2/3 complex binding"/>
    <property type="evidence" value="ECO:0007669"/>
    <property type="project" value="InterPro"/>
</dbReference>
<evidence type="ECO:0000256" key="2">
    <source>
        <dbReference type="ARBA" id="ARBA00022490"/>
    </source>
</evidence>
<dbReference type="Gene3D" id="3.40.20.10">
    <property type="entry name" value="Severin"/>
    <property type="match status" value="1"/>
</dbReference>
<reference evidence="6" key="1">
    <citation type="submission" date="2016-04" db="EMBL/GenBank/DDBJ databases">
        <authorList>
            <person name="Evans L.H."/>
            <person name="Alamgir A."/>
            <person name="Owens N."/>
            <person name="Weber N.D."/>
            <person name="Virtaneva K."/>
            <person name="Barbian K."/>
            <person name="Babar A."/>
            <person name="Rosenke K."/>
        </authorList>
    </citation>
    <scope>NUCLEOTIDE SEQUENCE [LARGE SCALE GENOMIC DNA]</scope>
    <source>
        <strain evidence="6">CBS 101.48</strain>
    </source>
</reference>
<dbReference type="PANTHER" id="PTHR11249">
    <property type="entry name" value="GLIAL FACTOR NATURATION FACTOR"/>
    <property type="match status" value="1"/>
</dbReference>
<dbReference type="FunCoup" id="A0A168RS84">
    <property type="interactions" value="145"/>
</dbReference>